<name>A0ACA9P9D6_9GLOM</name>
<proteinExistence type="predicted"/>
<gene>
    <name evidence="1" type="ORF">SCALOS_LOCUS10411</name>
</gene>
<feature type="non-terminal residue" evidence="1">
    <location>
        <position position="1"/>
    </location>
</feature>
<reference evidence="1" key="1">
    <citation type="submission" date="2021-06" db="EMBL/GenBank/DDBJ databases">
        <authorList>
            <person name="Kallberg Y."/>
            <person name="Tangrot J."/>
            <person name="Rosling A."/>
        </authorList>
    </citation>
    <scope>NUCLEOTIDE SEQUENCE</scope>
    <source>
        <strain evidence="1">AU212A</strain>
    </source>
</reference>
<accession>A0ACA9P9D6</accession>
<dbReference type="EMBL" id="CAJVPM010038622">
    <property type="protein sequence ID" value="CAG8698648.1"/>
    <property type="molecule type" value="Genomic_DNA"/>
</dbReference>
<evidence type="ECO:0000313" key="2">
    <source>
        <dbReference type="Proteomes" id="UP000789860"/>
    </source>
</evidence>
<protein>
    <submittedName>
        <fullName evidence="1">9261_t:CDS:1</fullName>
    </submittedName>
</protein>
<evidence type="ECO:0000313" key="1">
    <source>
        <dbReference type="EMBL" id="CAG8698648.1"/>
    </source>
</evidence>
<organism evidence="1 2">
    <name type="scientific">Scutellospora calospora</name>
    <dbReference type="NCBI Taxonomy" id="85575"/>
    <lineage>
        <taxon>Eukaryota</taxon>
        <taxon>Fungi</taxon>
        <taxon>Fungi incertae sedis</taxon>
        <taxon>Mucoromycota</taxon>
        <taxon>Glomeromycotina</taxon>
        <taxon>Glomeromycetes</taxon>
        <taxon>Diversisporales</taxon>
        <taxon>Gigasporaceae</taxon>
        <taxon>Scutellospora</taxon>
    </lineage>
</organism>
<feature type="non-terminal residue" evidence="1">
    <location>
        <position position="79"/>
    </location>
</feature>
<comment type="caution">
    <text evidence="1">The sequence shown here is derived from an EMBL/GenBank/DDBJ whole genome shotgun (WGS) entry which is preliminary data.</text>
</comment>
<sequence>KEIAIEKLRWFCNDLENLLKQDDHALNNSVQNWDAGRVNSKINQRGGKRIHVQVAAASRCRVGLSRELKKSAKEGQKTF</sequence>
<keyword evidence="2" id="KW-1185">Reference proteome</keyword>
<dbReference type="Proteomes" id="UP000789860">
    <property type="component" value="Unassembled WGS sequence"/>
</dbReference>